<dbReference type="InterPro" id="IPR052026">
    <property type="entry name" value="ExeA_AAA_ATPase_DNA-bind"/>
</dbReference>
<reference evidence="3 5" key="1">
    <citation type="submission" date="2015-10" db="EMBL/GenBank/DDBJ databases">
        <title>Mycobacterium gordonae draft genome assembly.</title>
        <authorList>
            <person name="Ustinova V."/>
            <person name="Smirnova T."/>
            <person name="Blagodatskikh K."/>
            <person name="Varlamov D."/>
            <person name="Larionova E."/>
            <person name="Chernousova L."/>
        </authorList>
    </citation>
    <scope>NUCLEOTIDE SEQUENCE [LARGE SCALE GENOMIC DNA]</scope>
    <source>
        <strain evidence="3 5">CTRI 14-8773</strain>
    </source>
</reference>
<feature type="region of interest" description="Disordered" evidence="1">
    <location>
        <begin position="1"/>
        <end position="24"/>
    </location>
</feature>
<dbReference type="GO" id="GO:0016887">
    <property type="term" value="F:ATP hydrolysis activity"/>
    <property type="evidence" value="ECO:0007669"/>
    <property type="project" value="InterPro"/>
</dbReference>
<reference evidence="4 6" key="2">
    <citation type="submission" date="2016-01" db="EMBL/GenBank/DDBJ databases">
        <title>The new phylogeny of the genus Mycobacterium.</title>
        <authorList>
            <person name="Tarcisio F."/>
            <person name="Conor M."/>
            <person name="Antonella G."/>
            <person name="Elisabetta G."/>
            <person name="Giulia F.S."/>
            <person name="Sara T."/>
            <person name="Anna F."/>
            <person name="Clotilde B."/>
            <person name="Roberto B."/>
            <person name="Veronica D.S."/>
            <person name="Fabio R."/>
            <person name="Monica P."/>
            <person name="Olivier J."/>
            <person name="Enrico T."/>
            <person name="Nicola S."/>
        </authorList>
    </citation>
    <scope>NUCLEOTIDE SEQUENCE [LARGE SCALE GENOMIC DNA]</scope>
    <source>
        <strain evidence="4 6">DSM 44160</strain>
    </source>
</reference>
<feature type="compositionally biased region" description="Polar residues" evidence="1">
    <location>
        <begin position="10"/>
        <end position="24"/>
    </location>
</feature>
<dbReference type="Pfam" id="PF13401">
    <property type="entry name" value="AAA_22"/>
    <property type="match status" value="1"/>
</dbReference>
<dbReference type="InterPro" id="IPR027417">
    <property type="entry name" value="P-loop_NTPase"/>
</dbReference>
<gene>
    <name evidence="3" type="ORF">AO501_26755</name>
    <name evidence="4" type="ORF">AWC08_00265</name>
</gene>
<dbReference type="OrthoDB" id="9801665at2"/>
<dbReference type="InterPro" id="IPR049945">
    <property type="entry name" value="AAA_22"/>
</dbReference>
<evidence type="ECO:0000256" key="1">
    <source>
        <dbReference type="SAM" id="MobiDB-lite"/>
    </source>
</evidence>
<dbReference type="GeneID" id="83632263"/>
<dbReference type="Proteomes" id="UP000193928">
    <property type="component" value="Unassembled WGS sequence"/>
</dbReference>
<feature type="domain" description="ORC1/DEAH AAA+ ATPase" evidence="2">
    <location>
        <begin position="44"/>
        <end position="187"/>
    </location>
</feature>
<evidence type="ECO:0000313" key="5">
    <source>
        <dbReference type="Proteomes" id="UP000051677"/>
    </source>
</evidence>
<evidence type="ECO:0000313" key="4">
    <source>
        <dbReference type="EMBL" id="ORV93881.1"/>
    </source>
</evidence>
<accession>A0A0Q2XI61</accession>
<evidence type="ECO:0000313" key="3">
    <source>
        <dbReference type="EMBL" id="KQH80828.1"/>
    </source>
</evidence>
<dbReference type="Proteomes" id="UP000051677">
    <property type="component" value="Unassembled WGS sequence"/>
</dbReference>
<dbReference type="PANTHER" id="PTHR35894:SF1">
    <property type="entry name" value="PHOSPHORIBULOKINASE _ URIDINE KINASE FAMILY"/>
    <property type="match status" value="1"/>
</dbReference>
<dbReference type="SUPFAM" id="SSF52540">
    <property type="entry name" value="P-loop containing nucleoside triphosphate hydrolases"/>
    <property type="match status" value="1"/>
</dbReference>
<comment type="caution">
    <text evidence="3">The sequence shown here is derived from an EMBL/GenBank/DDBJ whole genome shotgun (WGS) entry which is preliminary data.</text>
</comment>
<dbReference type="RefSeq" id="WP_055576339.1">
    <property type="nucleotide sequence ID" value="NZ_JACKSU010000105.1"/>
</dbReference>
<keyword evidence="6" id="KW-1185">Reference proteome</keyword>
<protein>
    <recommendedName>
        <fullName evidence="2">ORC1/DEAH AAA+ ATPase domain-containing protein</fullName>
    </recommendedName>
</protein>
<evidence type="ECO:0000259" key="2">
    <source>
        <dbReference type="Pfam" id="PF13401"/>
    </source>
</evidence>
<dbReference type="EMBL" id="LQOY01000035">
    <property type="protein sequence ID" value="ORV93881.1"/>
    <property type="molecule type" value="Genomic_DNA"/>
</dbReference>
<organism evidence="3 5">
    <name type="scientific">Mycobacterium gordonae</name>
    <dbReference type="NCBI Taxonomy" id="1778"/>
    <lineage>
        <taxon>Bacteria</taxon>
        <taxon>Bacillati</taxon>
        <taxon>Actinomycetota</taxon>
        <taxon>Actinomycetes</taxon>
        <taxon>Mycobacteriales</taxon>
        <taxon>Mycobacteriaceae</taxon>
        <taxon>Mycobacterium</taxon>
    </lineage>
</organism>
<dbReference type="AlphaFoldDB" id="A0A0Q2XI61"/>
<dbReference type="PANTHER" id="PTHR35894">
    <property type="entry name" value="GENERAL SECRETION PATHWAY PROTEIN A-RELATED"/>
    <property type="match status" value="1"/>
</dbReference>
<evidence type="ECO:0000313" key="6">
    <source>
        <dbReference type="Proteomes" id="UP000193928"/>
    </source>
</evidence>
<proteinExistence type="predicted"/>
<sequence length="286" mass="32569">MADIQDQDTQHTAAPSSEQSTTTTKFVVTKQHRRFVEFCDAVRRDRYIGLCHGAPGVGKTLSARHYSSWDTVRPIVEHFRFYETVAPEPALAVRTVFYTPKVHNTPLIVEKEVRYLHTRLSWAIETTLNPDRGSEHLVEPDGAYTELVIVDEADRLKNPALEALRDHHDRTGAGLILIGMPGIERRLARYPQLYSRVGFLHHYQPLSSDEQTFVLSRQWPDLGLDNPEDFTTREARAAIIRITSGNFRLTTRLMAQIHRIMDINQLNTVTSEVVDAARESLVIGIM</sequence>
<name>A0A0Q2XI61_MYCGO</name>
<dbReference type="EMBL" id="LKTM01000007">
    <property type="protein sequence ID" value="KQH80828.1"/>
    <property type="molecule type" value="Genomic_DNA"/>
</dbReference>